<dbReference type="PANTHER" id="PTHR33408">
    <property type="entry name" value="TRANSPOSASE"/>
    <property type="match status" value="1"/>
</dbReference>
<sequence>MSYLSGIDRNQNTLITTSLDDLIDENNPVRVVDAFINAINLRQMGFKEYEGNNRGQRPYKRSELLKLHMYGYLNGIRSSRKLEIESKRNLEVMWLINSISPDHGTISLFMKENKDAFRKILKEFTLILKGWGMIDGKLIALDGTKLRAQNSNHNCITESKLNKKLEYVEEQIDNYINQLENNDKCEDASISLNAKEIREKINTYTEMKEEYEKQKNELTEKGLEQISLIDEDSRRMKNNGKLEVCYNVQSVVDGKNCFVIDCEVVNDINDLNQLSQMALKAKKLLNKRKMIVVADTGYYNAEEIKKCVDKKLILLIKKSRLNNQTGKNEFRKDKFKYIEDQDIYLCPENQILSFSEYTTKNKVKYKRYKCKSCDQCLKRNHCTT</sequence>
<dbReference type="AlphaFoldDB" id="A0A645AD91"/>
<dbReference type="GO" id="GO:0004803">
    <property type="term" value="F:transposase activity"/>
    <property type="evidence" value="ECO:0007669"/>
    <property type="project" value="InterPro"/>
</dbReference>
<dbReference type="NCBIfam" id="NF033551">
    <property type="entry name" value="transpos_IS1182"/>
    <property type="match status" value="1"/>
</dbReference>
<keyword evidence="1" id="KW-0175">Coiled coil</keyword>
<name>A0A645AD91_9ZZZZ</name>
<reference evidence="4" key="1">
    <citation type="submission" date="2019-08" db="EMBL/GenBank/DDBJ databases">
        <authorList>
            <person name="Kucharzyk K."/>
            <person name="Murdoch R.W."/>
            <person name="Higgins S."/>
            <person name="Loffler F."/>
        </authorList>
    </citation>
    <scope>NUCLEOTIDE SEQUENCE</scope>
</reference>
<feature type="domain" description="Transposase InsH N-terminal" evidence="3">
    <location>
        <begin position="18"/>
        <end position="111"/>
    </location>
</feature>
<dbReference type="GO" id="GO:0003677">
    <property type="term" value="F:DNA binding"/>
    <property type="evidence" value="ECO:0007669"/>
    <property type="project" value="InterPro"/>
</dbReference>
<feature type="domain" description="Transposase IS4-like" evidence="2">
    <location>
        <begin position="231"/>
        <end position="320"/>
    </location>
</feature>
<feature type="coiled-coil region" evidence="1">
    <location>
        <begin position="158"/>
        <end position="224"/>
    </location>
</feature>
<evidence type="ECO:0000259" key="3">
    <source>
        <dbReference type="Pfam" id="PF05598"/>
    </source>
</evidence>
<dbReference type="InterPro" id="IPR008490">
    <property type="entry name" value="Transposase_InsH_N"/>
</dbReference>
<dbReference type="GO" id="GO:0006313">
    <property type="term" value="P:DNA transposition"/>
    <property type="evidence" value="ECO:0007669"/>
    <property type="project" value="InterPro"/>
</dbReference>
<evidence type="ECO:0000313" key="4">
    <source>
        <dbReference type="EMBL" id="MPM47634.1"/>
    </source>
</evidence>
<organism evidence="4">
    <name type="scientific">bioreactor metagenome</name>
    <dbReference type="NCBI Taxonomy" id="1076179"/>
    <lineage>
        <taxon>unclassified sequences</taxon>
        <taxon>metagenomes</taxon>
        <taxon>ecological metagenomes</taxon>
    </lineage>
</organism>
<accession>A0A645AD91</accession>
<comment type="caution">
    <text evidence="4">The sequence shown here is derived from an EMBL/GenBank/DDBJ whole genome shotgun (WGS) entry which is preliminary data.</text>
</comment>
<dbReference type="Pfam" id="PF05598">
    <property type="entry name" value="DUF772"/>
    <property type="match status" value="1"/>
</dbReference>
<dbReference type="EMBL" id="VSSQ01011754">
    <property type="protein sequence ID" value="MPM47634.1"/>
    <property type="molecule type" value="Genomic_DNA"/>
</dbReference>
<evidence type="ECO:0000259" key="2">
    <source>
        <dbReference type="Pfam" id="PF01609"/>
    </source>
</evidence>
<protein>
    <submittedName>
        <fullName evidence="4">IS1182 family transposase ISPa7</fullName>
    </submittedName>
</protein>
<evidence type="ECO:0000256" key="1">
    <source>
        <dbReference type="SAM" id="Coils"/>
    </source>
</evidence>
<dbReference type="Pfam" id="PF01609">
    <property type="entry name" value="DDE_Tnp_1"/>
    <property type="match status" value="1"/>
</dbReference>
<dbReference type="InterPro" id="IPR002559">
    <property type="entry name" value="Transposase_11"/>
</dbReference>
<proteinExistence type="predicted"/>
<dbReference type="PANTHER" id="PTHR33408:SF2">
    <property type="entry name" value="TRANSPOSASE DDE DOMAIN-CONTAINING PROTEIN"/>
    <property type="match status" value="1"/>
</dbReference>
<gene>
    <name evidence="4" type="ORF">SDC9_94345</name>
</gene>
<dbReference type="InterPro" id="IPR047629">
    <property type="entry name" value="IS1182_transpos"/>
</dbReference>